<reference evidence="3" key="2">
    <citation type="submission" date="2018-10" db="UniProtKB">
        <authorList>
            <consortium name="EnsemblPlants"/>
        </authorList>
    </citation>
    <scope>IDENTIFICATION</scope>
</reference>
<dbReference type="OMA" id="SQERCNK"/>
<feature type="compositionally biased region" description="Basic and acidic residues" evidence="1">
    <location>
        <begin position="229"/>
        <end position="244"/>
    </location>
</feature>
<dbReference type="InterPro" id="IPR001623">
    <property type="entry name" value="DnaJ_domain"/>
</dbReference>
<feature type="region of interest" description="Disordered" evidence="1">
    <location>
        <begin position="144"/>
        <end position="203"/>
    </location>
</feature>
<dbReference type="SMR" id="A0A3B5XTF0"/>
<dbReference type="Gramene" id="TraesCS1A03G0046500.1">
    <property type="protein sequence ID" value="TraesCS1A03G0046500.1.CDS"/>
    <property type="gene ID" value="TraesCS1A03G0046500"/>
</dbReference>
<protein>
    <recommendedName>
        <fullName evidence="2">J domain-containing protein</fullName>
    </recommendedName>
</protein>
<keyword evidence="4" id="KW-1185">Reference proteome</keyword>
<evidence type="ECO:0000259" key="2">
    <source>
        <dbReference type="PROSITE" id="PS50076"/>
    </source>
</evidence>
<sequence length="325" mass="35988">MWCATYIHCSRPTRQKAQARAPRTNPPCLIRKNKRTNPLSAEHATALIYLSRPSPATPTGSCRLTLPISPTHLVHRRRRQIPHTLPSSSPGMQAAARRGVAAAAAASASASFHSTAAALSKSTPRIRFNVREKRTDAKNALKNVLLNGGPSQERCNKQTRQQKAGGKSKVRSGPGSNPYSKGRGGIDWRNFDGDDSSDSPYGSFGGKTSFTWYWPGEEDDDDLPNGFQWREEPRPNKSREKVWNESDVDEEEAPRRDDLKSHRISLGLPVLGPLKLDHIKSAFRASALKWHPDKHQGSSQAEAEDKFRRCVEAYNALSGAFKRSS</sequence>
<dbReference type="Proteomes" id="UP000019116">
    <property type="component" value="Chromosome 1A"/>
</dbReference>
<dbReference type="EnsemblPlants" id="TraesCS1A02G020600.1">
    <property type="protein sequence ID" value="TraesCS1A02G020600.1"/>
    <property type="gene ID" value="TraesCS1A02G020600"/>
</dbReference>
<dbReference type="Gramene" id="TraesROB_scaffold_056143_01G000200.1">
    <property type="protein sequence ID" value="TraesROB_scaffold_056143_01G000200.1"/>
    <property type="gene ID" value="TraesROB_scaffold_056143_01G000200"/>
</dbReference>
<feature type="region of interest" description="Disordered" evidence="1">
    <location>
        <begin position="222"/>
        <end position="258"/>
    </location>
</feature>
<dbReference type="SUPFAM" id="SSF46565">
    <property type="entry name" value="Chaperone J-domain"/>
    <property type="match status" value="1"/>
</dbReference>
<feature type="domain" description="J" evidence="2">
    <location>
        <begin position="261"/>
        <end position="325"/>
    </location>
</feature>
<dbReference type="InterPro" id="IPR036869">
    <property type="entry name" value="J_dom_sf"/>
</dbReference>
<dbReference type="STRING" id="4565.A0A3B5XTF0"/>
<dbReference type="PaxDb" id="4565-Traes_1AS_408332830.1"/>
<dbReference type="Gene3D" id="1.10.287.110">
    <property type="entry name" value="DnaJ domain"/>
    <property type="match status" value="1"/>
</dbReference>
<dbReference type="AlphaFoldDB" id="A0A3B5XTF0"/>
<dbReference type="Gramene" id="TraesCS1A02G020600.1">
    <property type="protein sequence ID" value="TraesCS1A02G020600.1"/>
    <property type="gene ID" value="TraesCS1A02G020600"/>
</dbReference>
<dbReference type="CDD" id="cd06257">
    <property type="entry name" value="DnaJ"/>
    <property type="match status" value="1"/>
</dbReference>
<dbReference type="GO" id="GO:0005783">
    <property type="term" value="C:endoplasmic reticulum"/>
    <property type="evidence" value="ECO:0007669"/>
    <property type="project" value="UniProtKB-ARBA"/>
</dbReference>
<dbReference type="PROSITE" id="PS50076">
    <property type="entry name" value="DNAJ_2"/>
    <property type="match status" value="1"/>
</dbReference>
<name>A0A3B5XTF0_WHEAT</name>
<dbReference type="PANTHER" id="PTHR45376">
    <property type="entry name" value="CHAPERONE DNAJ-DOMAIN SUPERFAMILY PROTEIN-RELATED"/>
    <property type="match status" value="1"/>
</dbReference>
<dbReference type="SMART" id="SM00271">
    <property type="entry name" value="DnaJ"/>
    <property type="match status" value="1"/>
</dbReference>
<reference evidence="3" key="1">
    <citation type="submission" date="2018-08" db="EMBL/GenBank/DDBJ databases">
        <authorList>
            <person name="Rossello M."/>
        </authorList>
    </citation>
    <scope>NUCLEOTIDE SEQUENCE [LARGE SCALE GENOMIC DNA]</scope>
    <source>
        <strain evidence="3">cv. Chinese Spring</strain>
    </source>
</reference>
<dbReference type="Gramene" id="TraesRN1A0100043900.1">
    <property type="protein sequence ID" value="TraesRN1A0100043900.1"/>
    <property type="gene ID" value="TraesRN1A0100043900"/>
</dbReference>
<organism evidence="3">
    <name type="scientific">Triticum aestivum</name>
    <name type="common">Wheat</name>
    <dbReference type="NCBI Taxonomy" id="4565"/>
    <lineage>
        <taxon>Eukaryota</taxon>
        <taxon>Viridiplantae</taxon>
        <taxon>Streptophyta</taxon>
        <taxon>Embryophyta</taxon>
        <taxon>Tracheophyta</taxon>
        <taxon>Spermatophyta</taxon>
        <taxon>Magnoliopsida</taxon>
        <taxon>Liliopsida</taxon>
        <taxon>Poales</taxon>
        <taxon>Poaceae</taxon>
        <taxon>BOP clade</taxon>
        <taxon>Pooideae</taxon>
        <taxon>Triticodae</taxon>
        <taxon>Triticeae</taxon>
        <taxon>Triticinae</taxon>
        <taxon>Triticum</taxon>
    </lineage>
</organism>
<dbReference type="PANTHER" id="PTHR45376:SF5">
    <property type="entry name" value="CHAPERONE DNAJ-DOMAIN SUPERFAMILY PROTEIN"/>
    <property type="match status" value="1"/>
</dbReference>
<proteinExistence type="predicted"/>
<accession>A0A3B5XTF0</accession>
<evidence type="ECO:0000313" key="4">
    <source>
        <dbReference type="Proteomes" id="UP000019116"/>
    </source>
</evidence>
<evidence type="ECO:0000256" key="1">
    <source>
        <dbReference type="SAM" id="MobiDB-lite"/>
    </source>
</evidence>
<dbReference type="OrthoDB" id="10250354at2759"/>
<dbReference type="Pfam" id="PF00226">
    <property type="entry name" value="DnaJ"/>
    <property type="match status" value="1"/>
</dbReference>
<dbReference type="PRINTS" id="PR00625">
    <property type="entry name" value="JDOMAIN"/>
</dbReference>
<evidence type="ECO:0000313" key="3">
    <source>
        <dbReference type="EnsemblPlants" id="TraesCS1A02G020600.1"/>
    </source>
</evidence>